<dbReference type="AlphaFoldDB" id="A0A4Z0R8J6"/>
<sequence length="211" mass="24285">MSTQLKPWRIYTEEWNPSEEQINSVFPIEEIAAEIGKDLSLEVLRDDEVRLKYPDLYNISVQARAHNRGLVELLQTYYESNRESPELASLLGVQLPQIMWVDNLGLEDKIITILISKLNKDEVFINDIVLVKNEDFDPLSDALLDKILKNLRKFAKEQGAKYLSGYASNRNTLKLLVGKGFKEDHRPNMGNDYLSSIAKSTGEQFPYYDEL</sequence>
<dbReference type="EMBL" id="SPQQ01000003">
    <property type="protein sequence ID" value="TGE38473.1"/>
    <property type="molecule type" value="Genomic_DNA"/>
</dbReference>
<dbReference type="RefSeq" id="WP_135546561.1">
    <property type="nucleotide sequence ID" value="NZ_SPQQ01000003.1"/>
</dbReference>
<evidence type="ECO:0000313" key="2">
    <source>
        <dbReference type="Proteomes" id="UP000298460"/>
    </source>
</evidence>
<comment type="caution">
    <text evidence="1">The sequence shown here is derived from an EMBL/GenBank/DDBJ whole genome shotgun (WGS) entry which is preliminary data.</text>
</comment>
<accession>A0A4Z0R8J6</accession>
<dbReference type="OrthoDB" id="1795838at2"/>
<keyword evidence="2" id="KW-1185">Reference proteome</keyword>
<protein>
    <submittedName>
        <fullName evidence="1">Uncharacterized protein</fullName>
    </submittedName>
</protein>
<dbReference type="Proteomes" id="UP000298460">
    <property type="component" value="Unassembled WGS sequence"/>
</dbReference>
<evidence type="ECO:0000313" key="1">
    <source>
        <dbReference type="EMBL" id="TGE38473.1"/>
    </source>
</evidence>
<reference evidence="1 2" key="1">
    <citation type="submission" date="2019-03" db="EMBL/GenBank/DDBJ databases">
        <title>Draft Genome Sequence of Desulfosporosinus fructosivorans Strain 63.6F, Isolated from Marine Sediment in the Baltic Sea.</title>
        <authorList>
            <person name="Hausmann B."/>
            <person name="Vandieken V."/>
            <person name="Pjevac P."/>
            <person name="Schreck K."/>
            <person name="Herbold C.W."/>
            <person name="Loy A."/>
        </authorList>
    </citation>
    <scope>NUCLEOTIDE SEQUENCE [LARGE SCALE GENOMIC DNA]</scope>
    <source>
        <strain evidence="1 2">63.6F</strain>
    </source>
</reference>
<organism evidence="1 2">
    <name type="scientific">Desulfosporosinus fructosivorans</name>
    <dbReference type="NCBI Taxonomy" id="2018669"/>
    <lineage>
        <taxon>Bacteria</taxon>
        <taxon>Bacillati</taxon>
        <taxon>Bacillota</taxon>
        <taxon>Clostridia</taxon>
        <taxon>Eubacteriales</taxon>
        <taxon>Desulfitobacteriaceae</taxon>
        <taxon>Desulfosporosinus</taxon>
    </lineage>
</organism>
<proteinExistence type="predicted"/>
<name>A0A4Z0R8J6_9FIRM</name>
<gene>
    <name evidence="1" type="ORF">E4K67_11090</name>
</gene>